<dbReference type="AlphaFoldDB" id="A0A9P4V2P6"/>
<comment type="caution">
    <text evidence="2">The sequence shown here is derived from an EMBL/GenBank/DDBJ whole genome shotgun (WGS) entry which is preliminary data.</text>
</comment>
<name>A0A9P4V2P6_9PLEO</name>
<proteinExistence type="predicted"/>
<evidence type="ECO:0000313" key="3">
    <source>
        <dbReference type="Proteomes" id="UP000799444"/>
    </source>
</evidence>
<feature type="compositionally biased region" description="Polar residues" evidence="1">
    <location>
        <begin position="147"/>
        <end position="161"/>
    </location>
</feature>
<evidence type="ECO:0000256" key="1">
    <source>
        <dbReference type="SAM" id="MobiDB-lite"/>
    </source>
</evidence>
<accession>A0A9P4V2P6</accession>
<dbReference type="Proteomes" id="UP000799444">
    <property type="component" value="Unassembled WGS sequence"/>
</dbReference>
<organism evidence="2 3">
    <name type="scientific">Polyplosphaeria fusca</name>
    <dbReference type="NCBI Taxonomy" id="682080"/>
    <lineage>
        <taxon>Eukaryota</taxon>
        <taxon>Fungi</taxon>
        <taxon>Dikarya</taxon>
        <taxon>Ascomycota</taxon>
        <taxon>Pezizomycotina</taxon>
        <taxon>Dothideomycetes</taxon>
        <taxon>Pleosporomycetidae</taxon>
        <taxon>Pleosporales</taxon>
        <taxon>Tetraplosphaeriaceae</taxon>
        <taxon>Polyplosphaeria</taxon>
    </lineage>
</organism>
<keyword evidence="3" id="KW-1185">Reference proteome</keyword>
<feature type="region of interest" description="Disordered" evidence="1">
    <location>
        <begin position="83"/>
        <end position="173"/>
    </location>
</feature>
<gene>
    <name evidence="2" type="ORF">EJ04DRAFT_523607</name>
</gene>
<protein>
    <submittedName>
        <fullName evidence="2">Uncharacterized protein</fullName>
    </submittedName>
</protein>
<dbReference type="EMBL" id="ML996147">
    <property type="protein sequence ID" value="KAF2734476.1"/>
    <property type="molecule type" value="Genomic_DNA"/>
</dbReference>
<evidence type="ECO:0000313" key="2">
    <source>
        <dbReference type="EMBL" id="KAF2734476.1"/>
    </source>
</evidence>
<reference evidence="2" key="1">
    <citation type="journal article" date="2020" name="Stud. Mycol.">
        <title>101 Dothideomycetes genomes: a test case for predicting lifestyles and emergence of pathogens.</title>
        <authorList>
            <person name="Haridas S."/>
            <person name="Albert R."/>
            <person name="Binder M."/>
            <person name="Bloem J."/>
            <person name="Labutti K."/>
            <person name="Salamov A."/>
            <person name="Andreopoulos B."/>
            <person name="Baker S."/>
            <person name="Barry K."/>
            <person name="Bills G."/>
            <person name="Bluhm B."/>
            <person name="Cannon C."/>
            <person name="Castanera R."/>
            <person name="Culley D."/>
            <person name="Daum C."/>
            <person name="Ezra D."/>
            <person name="Gonzalez J."/>
            <person name="Henrissat B."/>
            <person name="Kuo A."/>
            <person name="Liang C."/>
            <person name="Lipzen A."/>
            <person name="Lutzoni F."/>
            <person name="Magnuson J."/>
            <person name="Mondo S."/>
            <person name="Nolan M."/>
            <person name="Ohm R."/>
            <person name="Pangilinan J."/>
            <person name="Park H.-J."/>
            <person name="Ramirez L."/>
            <person name="Alfaro M."/>
            <person name="Sun H."/>
            <person name="Tritt A."/>
            <person name="Yoshinaga Y."/>
            <person name="Zwiers L.-H."/>
            <person name="Turgeon B."/>
            <person name="Goodwin S."/>
            <person name="Spatafora J."/>
            <person name="Crous P."/>
            <person name="Grigoriev I."/>
        </authorList>
    </citation>
    <scope>NUCLEOTIDE SEQUENCE</scope>
    <source>
        <strain evidence="2">CBS 125425</strain>
    </source>
</reference>
<sequence length="230" mass="25485">MCPQVHELEQAQCSLFPRSNPPFLLLNSPIQSSNTMTAPSLLSLSRQGIYKEPKPQLPIPAQANHTQPPGLCSVLSYLDSSHDHSLPHAPFKPPSPAQISVPPKSLNTLATPPHPTHRPTSTRPKLPASLIHSLHHPSATPALPHPNTLSPLPNPSTQSTLVRARPPLTPDSRRFRSYPLSKFGVKYPRYSSLYYVPQCDTAAKRRRFVEEENLEEWKVGCDDLVDQGND</sequence>